<dbReference type="SUPFAM" id="SSF82153">
    <property type="entry name" value="FAS1 domain"/>
    <property type="match status" value="1"/>
</dbReference>
<evidence type="ECO:0000256" key="6">
    <source>
        <dbReference type="ARBA" id="ARBA00022974"/>
    </source>
</evidence>
<dbReference type="EMBL" id="JACGWN010000007">
    <property type="protein sequence ID" value="KAL0443928.1"/>
    <property type="molecule type" value="Genomic_DNA"/>
</dbReference>
<keyword evidence="4" id="KW-0449">Lipoprotein</keyword>
<dbReference type="InterPro" id="IPR000782">
    <property type="entry name" value="FAS1_domain"/>
</dbReference>
<feature type="signal peptide" evidence="11">
    <location>
        <begin position="1"/>
        <end position="30"/>
    </location>
</feature>
<evidence type="ECO:0000256" key="1">
    <source>
        <dbReference type="ARBA" id="ARBA00004609"/>
    </source>
</evidence>
<evidence type="ECO:0000313" key="13">
    <source>
        <dbReference type="EMBL" id="KAL0443928.1"/>
    </source>
</evidence>
<feature type="compositionally biased region" description="Low complexity" evidence="10">
    <location>
        <begin position="197"/>
        <end position="219"/>
    </location>
</feature>
<feature type="region of interest" description="Disordered" evidence="10">
    <location>
        <begin position="197"/>
        <end position="227"/>
    </location>
</feature>
<comment type="similarity">
    <text evidence="2">Belongs to the fasciclin-like AGP family.</text>
</comment>
<evidence type="ECO:0000256" key="5">
    <source>
        <dbReference type="ARBA" id="ARBA00022729"/>
    </source>
</evidence>
<dbReference type="PANTHER" id="PTHR32077:SF54">
    <property type="entry name" value="FASCICLIN-LIKE ARABINOGALACTAN PROTEIN 13-RELATED"/>
    <property type="match status" value="1"/>
</dbReference>
<keyword evidence="5 11" id="KW-0732">Signal</keyword>
<dbReference type="GO" id="GO:0098552">
    <property type="term" value="C:side of membrane"/>
    <property type="evidence" value="ECO:0007669"/>
    <property type="project" value="UniProtKB-KW"/>
</dbReference>
<dbReference type="PROSITE" id="PS50213">
    <property type="entry name" value="FAS1"/>
    <property type="match status" value="1"/>
</dbReference>
<accession>A0AAW2WR81</accession>
<keyword evidence="4" id="KW-0336">GPI-anchor</keyword>
<evidence type="ECO:0000256" key="2">
    <source>
        <dbReference type="ARBA" id="ARBA00007843"/>
    </source>
</evidence>
<evidence type="ECO:0000256" key="7">
    <source>
        <dbReference type="ARBA" id="ARBA00023136"/>
    </source>
</evidence>
<dbReference type="InterPro" id="IPR036378">
    <property type="entry name" value="FAS1_dom_sf"/>
</dbReference>
<keyword evidence="8" id="KW-0325">Glycoprotein</keyword>
<evidence type="ECO:0000256" key="4">
    <source>
        <dbReference type="ARBA" id="ARBA00022622"/>
    </source>
</evidence>
<protein>
    <submittedName>
        <fullName evidence="13">Fasciclin-like arabinogalactan protein 9</fullName>
    </submittedName>
</protein>
<evidence type="ECO:0000256" key="3">
    <source>
        <dbReference type="ARBA" id="ARBA00022475"/>
    </source>
</evidence>
<feature type="chain" id="PRO_5043766690" evidence="11">
    <location>
        <begin position="31"/>
        <end position="249"/>
    </location>
</feature>
<evidence type="ECO:0000256" key="10">
    <source>
        <dbReference type="SAM" id="MobiDB-lite"/>
    </source>
</evidence>
<dbReference type="Gene3D" id="2.30.180.10">
    <property type="entry name" value="FAS1 domain"/>
    <property type="match status" value="1"/>
</dbReference>
<keyword evidence="6" id="KW-0654">Proteoglycan</keyword>
<keyword evidence="7" id="KW-0472">Membrane</keyword>
<comment type="caution">
    <text evidence="13">The sequence shown here is derived from an EMBL/GenBank/DDBJ whole genome shotgun (WGS) entry which is preliminary data.</text>
</comment>
<reference evidence="13" key="2">
    <citation type="journal article" date="2024" name="Plant">
        <title>Genomic evolution and insights into agronomic trait innovations of Sesamum species.</title>
        <authorList>
            <person name="Miao H."/>
            <person name="Wang L."/>
            <person name="Qu L."/>
            <person name="Liu H."/>
            <person name="Sun Y."/>
            <person name="Le M."/>
            <person name="Wang Q."/>
            <person name="Wei S."/>
            <person name="Zheng Y."/>
            <person name="Lin W."/>
            <person name="Duan Y."/>
            <person name="Cao H."/>
            <person name="Xiong S."/>
            <person name="Wang X."/>
            <person name="Wei L."/>
            <person name="Li C."/>
            <person name="Ma Q."/>
            <person name="Ju M."/>
            <person name="Zhao R."/>
            <person name="Li G."/>
            <person name="Mu C."/>
            <person name="Tian Q."/>
            <person name="Mei H."/>
            <person name="Zhang T."/>
            <person name="Gao T."/>
            <person name="Zhang H."/>
        </authorList>
    </citation>
    <scope>NUCLEOTIDE SEQUENCE</scope>
    <source>
        <strain evidence="13">KEN1</strain>
    </source>
</reference>
<evidence type="ECO:0000256" key="11">
    <source>
        <dbReference type="SAM" id="SignalP"/>
    </source>
</evidence>
<evidence type="ECO:0000256" key="8">
    <source>
        <dbReference type="ARBA" id="ARBA00023180"/>
    </source>
</evidence>
<comment type="function">
    <text evidence="9">May be a cell surface adhesion protein.</text>
</comment>
<reference evidence="13" key="1">
    <citation type="submission" date="2020-06" db="EMBL/GenBank/DDBJ databases">
        <authorList>
            <person name="Li T."/>
            <person name="Hu X."/>
            <person name="Zhang T."/>
            <person name="Song X."/>
            <person name="Zhang H."/>
            <person name="Dai N."/>
            <person name="Sheng W."/>
            <person name="Hou X."/>
            <person name="Wei L."/>
        </authorList>
    </citation>
    <scope>NUCLEOTIDE SEQUENCE</scope>
    <source>
        <strain evidence="13">KEN1</strain>
        <tissue evidence="13">Leaf</tissue>
    </source>
</reference>
<evidence type="ECO:0000256" key="9">
    <source>
        <dbReference type="ARBA" id="ARBA00024686"/>
    </source>
</evidence>
<dbReference type="GO" id="GO:0005886">
    <property type="term" value="C:plasma membrane"/>
    <property type="evidence" value="ECO:0007669"/>
    <property type="project" value="UniProtKB-SubCell"/>
</dbReference>
<comment type="subcellular location">
    <subcellularLocation>
        <location evidence="1">Cell membrane</location>
        <topology evidence="1">Lipid-anchor</topology>
        <topology evidence="1">GPI-anchor</topology>
    </subcellularLocation>
</comment>
<dbReference type="FunFam" id="2.30.180.10:FF:000006">
    <property type="entry name" value="Fasciclin-like arabinogalactan protein 11"/>
    <property type="match status" value="1"/>
</dbReference>
<dbReference type="GO" id="GO:0009834">
    <property type="term" value="P:plant-type secondary cell wall biogenesis"/>
    <property type="evidence" value="ECO:0007669"/>
    <property type="project" value="TreeGrafter"/>
</dbReference>
<name>A0AAW2WR81_9LAMI</name>
<dbReference type="AlphaFoldDB" id="A0AAW2WR81"/>
<evidence type="ECO:0000259" key="12">
    <source>
        <dbReference type="PROSITE" id="PS50213"/>
    </source>
</evidence>
<keyword evidence="3" id="KW-1003">Cell membrane</keyword>
<dbReference type="Pfam" id="PF02469">
    <property type="entry name" value="Fasciclin"/>
    <property type="match status" value="1"/>
</dbReference>
<sequence>MAAPPSSSLILLSLTALVSSLLLLLPSAQAQSAPAPAPSGPINITAILEKAGQYTFFIRLLNETQAGNQINNQVNNSHDGMTVFAPTDNAFNNLPTGTLNNLTDQQHVQLVLYHICPKFYSLDSLLTVSNPVRTQASGQDGGVFGLNFTGQGNQVNVSTGIVEVPLYNALRKDFPLAVYQVDKVLLPEEFYKAKAPAASPPAADGSSSPAADGGAKAPSTGNPGNGSGRMSVGLGLVSGIWLLCMALLS</sequence>
<organism evidence="13">
    <name type="scientific">Sesamum latifolium</name>
    <dbReference type="NCBI Taxonomy" id="2727402"/>
    <lineage>
        <taxon>Eukaryota</taxon>
        <taxon>Viridiplantae</taxon>
        <taxon>Streptophyta</taxon>
        <taxon>Embryophyta</taxon>
        <taxon>Tracheophyta</taxon>
        <taxon>Spermatophyta</taxon>
        <taxon>Magnoliopsida</taxon>
        <taxon>eudicotyledons</taxon>
        <taxon>Gunneridae</taxon>
        <taxon>Pentapetalae</taxon>
        <taxon>asterids</taxon>
        <taxon>lamiids</taxon>
        <taxon>Lamiales</taxon>
        <taxon>Pedaliaceae</taxon>
        <taxon>Sesamum</taxon>
    </lineage>
</organism>
<proteinExistence type="inferred from homology"/>
<dbReference type="InterPro" id="IPR045003">
    <property type="entry name" value="FLA_A"/>
</dbReference>
<dbReference type="PANTHER" id="PTHR32077">
    <property type="entry name" value="FASCICLIN-LIKE ARABINOGALACTAN PROTEIN"/>
    <property type="match status" value="1"/>
</dbReference>
<gene>
    <name evidence="13" type="ORF">Slati_2115500</name>
</gene>
<feature type="domain" description="FAS1" evidence="12">
    <location>
        <begin position="41"/>
        <end position="185"/>
    </location>
</feature>
<dbReference type="SMART" id="SM00554">
    <property type="entry name" value="FAS1"/>
    <property type="match status" value="1"/>
</dbReference>